<comment type="catalytic activity">
    <reaction evidence="5">
        <text>dTDP-beta-L-rhamnose + NADP(+) = dTDP-4-dehydro-beta-L-rhamnose + NADPH + H(+)</text>
        <dbReference type="Rhea" id="RHEA:21796"/>
        <dbReference type="ChEBI" id="CHEBI:15378"/>
        <dbReference type="ChEBI" id="CHEBI:57510"/>
        <dbReference type="ChEBI" id="CHEBI:57783"/>
        <dbReference type="ChEBI" id="CHEBI:58349"/>
        <dbReference type="ChEBI" id="CHEBI:62830"/>
        <dbReference type="EC" id="1.1.1.133"/>
    </reaction>
</comment>
<keyword evidence="6" id="KW-0560">Oxidoreductase</keyword>
<comment type="similarity">
    <text evidence="2 6">Belongs to the dTDP-4-dehydrorhamnose reductase family.</text>
</comment>
<evidence type="ECO:0000256" key="1">
    <source>
        <dbReference type="ARBA" id="ARBA00004781"/>
    </source>
</evidence>
<keyword evidence="9" id="KW-1185">Reference proteome</keyword>
<keyword evidence="6" id="KW-0521">NADP</keyword>
<dbReference type="InterPro" id="IPR029903">
    <property type="entry name" value="RmlD-like-bd"/>
</dbReference>
<organism evidence="8 9">
    <name type="scientific">Flavobacterium segetis</name>
    <dbReference type="NCBI Taxonomy" id="271157"/>
    <lineage>
        <taxon>Bacteria</taxon>
        <taxon>Pseudomonadati</taxon>
        <taxon>Bacteroidota</taxon>
        <taxon>Flavobacteriia</taxon>
        <taxon>Flavobacteriales</taxon>
        <taxon>Flavobacteriaceae</taxon>
        <taxon>Flavobacterium</taxon>
    </lineage>
</organism>
<feature type="domain" description="RmlD-like substrate binding" evidence="7">
    <location>
        <begin position="4"/>
        <end position="284"/>
    </location>
</feature>
<dbReference type="InterPro" id="IPR005913">
    <property type="entry name" value="dTDP_dehydrorham_reduct"/>
</dbReference>
<dbReference type="Gene3D" id="3.40.50.720">
    <property type="entry name" value="NAD(P)-binding Rossmann-like Domain"/>
    <property type="match status" value="1"/>
</dbReference>
<dbReference type="CDD" id="cd05254">
    <property type="entry name" value="dTDP_HR_like_SDR_e"/>
    <property type="match status" value="1"/>
</dbReference>
<evidence type="ECO:0000256" key="3">
    <source>
        <dbReference type="ARBA" id="ARBA00012929"/>
    </source>
</evidence>
<dbReference type="PANTHER" id="PTHR10491">
    <property type="entry name" value="DTDP-4-DEHYDRORHAMNOSE REDUCTASE"/>
    <property type="match status" value="1"/>
</dbReference>
<accession>A0A1M5J7Y8</accession>
<reference evidence="9" key="1">
    <citation type="submission" date="2016-11" db="EMBL/GenBank/DDBJ databases">
        <authorList>
            <person name="Varghese N."/>
            <person name="Submissions S."/>
        </authorList>
    </citation>
    <scope>NUCLEOTIDE SEQUENCE [LARGE SCALE GENOMIC DNA]</scope>
    <source>
        <strain evidence="9">DSM 19741</strain>
    </source>
</reference>
<dbReference type="OrthoDB" id="9803892at2"/>
<dbReference type="GO" id="GO:0008831">
    <property type="term" value="F:dTDP-4-dehydrorhamnose reductase activity"/>
    <property type="evidence" value="ECO:0007669"/>
    <property type="project" value="UniProtKB-EC"/>
</dbReference>
<dbReference type="SUPFAM" id="SSF51735">
    <property type="entry name" value="NAD(P)-binding Rossmann-fold domains"/>
    <property type="match status" value="1"/>
</dbReference>
<evidence type="ECO:0000313" key="8">
    <source>
        <dbReference type="EMBL" id="SHG36662.1"/>
    </source>
</evidence>
<dbReference type="Pfam" id="PF04321">
    <property type="entry name" value="RmlD_sub_bind"/>
    <property type="match status" value="1"/>
</dbReference>
<dbReference type="PANTHER" id="PTHR10491:SF4">
    <property type="entry name" value="METHIONINE ADENOSYLTRANSFERASE 2 SUBUNIT BETA"/>
    <property type="match status" value="1"/>
</dbReference>
<dbReference type="EC" id="1.1.1.133" evidence="3 6"/>
<evidence type="ECO:0000256" key="2">
    <source>
        <dbReference type="ARBA" id="ARBA00010944"/>
    </source>
</evidence>
<evidence type="ECO:0000256" key="4">
    <source>
        <dbReference type="ARBA" id="ARBA00017099"/>
    </source>
</evidence>
<dbReference type="GO" id="GO:0005829">
    <property type="term" value="C:cytosol"/>
    <property type="evidence" value="ECO:0007669"/>
    <property type="project" value="TreeGrafter"/>
</dbReference>
<comment type="function">
    <text evidence="6">Catalyzes the reduction of dTDP-6-deoxy-L-lyxo-4-hexulose to yield dTDP-L-rhamnose.</text>
</comment>
<evidence type="ECO:0000256" key="6">
    <source>
        <dbReference type="RuleBase" id="RU364082"/>
    </source>
</evidence>
<proteinExistence type="inferred from homology"/>
<evidence type="ECO:0000313" key="9">
    <source>
        <dbReference type="Proteomes" id="UP000184036"/>
    </source>
</evidence>
<dbReference type="STRING" id="271157.SAMN05444396_1104"/>
<protein>
    <recommendedName>
        <fullName evidence="4 6">dTDP-4-dehydrorhamnose reductase</fullName>
        <ecNumber evidence="3 6">1.1.1.133</ecNumber>
    </recommendedName>
</protein>
<dbReference type="GO" id="GO:0019305">
    <property type="term" value="P:dTDP-rhamnose biosynthetic process"/>
    <property type="evidence" value="ECO:0007669"/>
    <property type="project" value="UniProtKB-UniPathway"/>
</dbReference>
<dbReference type="InterPro" id="IPR036291">
    <property type="entry name" value="NAD(P)-bd_dom_sf"/>
</dbReference>
<dbReference type="UniPathway" id="UPA00124"/>
<evidence type="ECO:0000256" key="5">
    <source>
        <dbReference type="ARBA" id="ARBA00048200"/>
    </source>
</evidence>
<dbReference type="EMBL" id="FQWE01000010">
    <property type="protein sequence ID" value="SHG36662.1"/>
    <property type="molecule type" value="Genomic_DNA"/>
</dbReference>
<dbReference type="AlphaFoldDB" id="A0A1M5J7Y8"/>
<dbReference type="Gene3D" id="3.90.25.10">
    <property type="entry name" value="UDP-galactose 4-epimerase, domain 1"/>
    <property type="match status" value="1"/>
</dbReference>
<comment type="pathway">
    <text evidence="1 6">Carbohydrate biosynthesis; dTDP-L-rhamnose biosynthesis.</text>
</comment>
<evidence type="ECO:0000259" key="7">
    <source>
        <dbReference type="Pfam" id="PF04321"/>
    </source>
</evidence>
<gene>
    <name evidence="8" type="ORF">SAMN05444396_1104</name>
</gene>
<dbReference type="Proteomes" id="UP000184036">
    <property type="component" value="Unassembled WGS sequence"/>
</dbReference>
<sequence length="289" mass="32194">MIKKILVTGANGQLGSELRQIAVNKTQFNWVFTDYQELDLCDLAHLEQKIAVINPKLIINCAAHTAVDKAESEVELSDVLNHQAVAIMASWSQANDCKMIHISTDYVFDGNSAVPLTEEAETNPINVYGRTKLAGENACRKENPNAIIIRTSWVYSSFGNNFVKTMSRLMQEKDSLNVVNDQVGSPTYAADLAHAIVVIIEHKKWQAGIYNFSNEGEISWYEFALAIKEIGGFECEVSGISASNYPTPAKRPAYSLLDKTKIKNTFGVIVPEYKESLRKCIELLRIKSN</sequence>
<dbReference type="NCBIfam" id="TIGR01214">
    <property type="entry name" value="rmlD"/>
    <property type="match status" value="1"/>
</dbReference>
<name>A0A1M5J7Y8_9FLAO</name>